<dbReference type="Proteomes" id="UP001172159">
    <property type="component" value="Unassembled WGS sequence"/>
</dbReference>
<comment type="caution">
    <text evidence="1">The sequence shown here is derived from an EMBL/GenBank/DDBJ whole genome shotgun (WGS) entry which is preliminary data.</text>
</comment>
<sequence>MQVGIAFAPGPHLFSYRMGFPRWSTQARPTLAHYRSPQLQGSTSLKPSRLVYACSLGQSCTNTSDDPRAVTHDLEAIHQHSGSPRHADPPSIPQIGFHSTTAIRHACSRRFLIFDTLLQFLSRPTRISRLVPRLNGNSDLLRFLPPAPRGVDNHTAWVVKAFSKAYIIGAGADNQQRWALAAQSHDTYRPEALRAHPTPRLPG</sequence>
<evidence type="ECO:0000313" key="2">
    <source>
        <dbReference type="Proteomes" id="UP001172159"/>
    </source>
</evidence>
<reference evidence="1" key="1">
    <citation type="submission" date="2023-06" db="EMBL/GenBank/DDBJ databases">
        <title>Genome-scale phylogeny and comparative genomics of the fungal order Sordariales.</title>
        <authorList>
            <consortium name="Lawrence Berkeley National Laboratory"/>
            <person name="Hensen N."/>
            <person name="Bonometti L."/>
            <person name="Westerberg I."/>
            <person name="Brannstrom I.O."/>
            <person name="Guillou S."/>
            <person name="Cros-Aarteil S."/>
            <person name="Calhoun S."/>
            <person name="Haridas S."/>
            <person name="Kuo A."/>
            <person name="Mondo S."/>
            <person name="Pangilinan J."/>
            <person name="Riley R."/>
            <person name="Labutti K."/>
            <person name="Andreopoulos B."/>
            <person name="Lipzen A."/>
            <person name="Chen C."/>
            <person name="Yanf M."/>
            <person name="Daum C."/>
            <person name="Ng V."/>
            <person name="Clum A."/>
            <person name="Steindorff A."/>
            <person name="Ohm R."/>
            <person name="Martin F."/>
            <person name="Silar P."/>
            <person name="Natvig D."/>
            <person name="Lalanne C."/>
            <person name="Gautier V."/>
            <person name="Ament-Velasquez S.L."/>
            <person name="Kruys A."/>
            <person name="Hutchinson M.I."/>
            <person name="Powell A.J."/>
            <person name="Barry K."/>
            <person name="Miller A.N."/>
            <person name="Grigoriev I.V."/>
            <person name="Debuchy R."/>
            <person name="Gladieux P."/>
            <person name="Thoren M.H."/>
            <person name="Johannesson H."/>
        </authorList>
    </citation>
    <scope>NUCLEOTIDE SEQUENCE</scope>
    <source>
        <strain evidence="1">CBS 540.89</strain>
    </source>
</reference>
<proteinExistence type="predicted"/>
<keyword evidence="2" id="KW-1185">Reference proteome</keyword>
<evidence type="ECO:0000313" key="1">
    <source>
        <dbReference type="EMBL" id="KAK0747951.1"/>
    </source>
</evidence>
<name>A0AA40EYW1_9PEZI</name>
<dbReference type="EMBL" id="JAUKTV010000001">
    <property type="protein sequence ID" value="KAK0747951.1"/>
    <property type="molecule type" value="Genomic_DNA"/>
</dbReference>
<gene>
    <name evidence="1" type="ORF">B0T21DRAFT_13894</name>
</gene>
<dbReference type="AlphaFoldDB" id="A0AA40EYW1"/>
<organism evidence="1 2">
    <name type="scientific">Apiosordaria backusii</name>
    <dbReference type="NCBI Taxonomy" id="314023"/>
    <lineage>
        <taxon>Eukaryota</taxon>
        <taxon>Fungi</taxon>
        <taxon>Dikarya</taxon>
        <taxon>Ascomycota</taxon>
        <taxon>Pezizomycotina</taxon>
        <taxon>Sordariomycetes</taxon>
        <taxon>Sordariomycetidae</taxon>
        <taxon>Sordariales</taxon>
        <taxon>Lasiosphaeriaceae</taxon>
        <taxon>Apiosordaria</taxon>
    </lineage>
</organism>
<protein>
    <submittedName>
        <fullName evidence="1">Uncharacterized protein</fullName>
    </submittedName>
</protein>
<accession>A0AA40EYW1</accession>